<evidence type="ECO:0000259" key="3">
    <source>
        <dbReference type="PROSITE" id="PS51186"/>
    </source>
</evidence>
<dbReference type="GO" id="GO:0016747">
    <property type="term" value="F:acyltransferase activity, transferring groups other than amino-acyl groups"/>
    <property type="evidence" value="ECO:0007669"/>
    <property type="project" value="InterPro"/>
</dbReference>
<organism evidence="4 5">
    <name type="scientific">Agrobacterium pusense</name>
    <dbReference type="NCBI Taxonomy" id="648995"/>
    <lineage>
        <taxon>Bacteria</taxon>
        <taxon>Pseudomonadati</taxon>
        <taxon>Pseudomonadota</taxon>
        <taxon>Alphaproteobacteria</taxon>
        <taxon>Hyphomicrobiales</taxon>
        <taxon>Rhizobiaceae</taxon>
        <taxon>Rhizobium/Agrobacterium group</taxon>
        <taxon>Agrobacterium</taxon>
    </lineage>
</organism>
<name>U4PSW3_9HYPH</name>
<dbReference type="SUPFAM" id="SSF55729">
    <property type="entry name" value="Acyl-CoA N-acyltransferases (Nat)"/>
    <property type="match status" value="1"/>
</dbReference>
<protein>
    <submittedName>
        <fullName evidence="4">Acetyltransferase</fullName>
    </submittedName>
</protein>
<dbReference type="AlphaFoldDB" id="U4PSW3"/>
<evidence type="ECO:0000313" key="5">
    <source>
        <dbReference type="Proteomes" id="UP000016944"/>
    </source>
</evidence>
<reference evidence="4 5" key="1">
    <citation type="journal article" date="2013" name="Genome Announc.">
        <title>Complete Genome Sequence of the Sesbania Symbiont and Rice Growth-Promoting Endophyte Rhizobium sp. Strain IRBG74.</title>
        <authorList>
            <person name="Crook M.B."/>
            <person name="Mitra S."/>
            <person name="Ane J.M."/>
            <person name="Sadowsky M.J."/>
            <person name="Gyaneshwar P."/>
        </authorList>
    </citation>
    <scope>NUCLEOTIDE SEQUENCE [LARGE SCALE GENOMIC DNA]</scope>
    <source>
        <strain evidence="4 5">IRBG74</strain>
    </source>
</reference>
<gene>
    <name evidence="4" type="ORF">BN877_I1299</name>
</gene>
<dbReference type="Pfam" id="PF00583">
    <property type="entry name" value="Acetyltransf_1"/>
    <property type="match status" value="1"/>
</dbReference>
<dbReference type="PROSITE" id="PS51186">
    <property type="entry name" value="GNAT"/>
    <property type="match status" value="1"/>
</dbReference>
<dbReference type="PANTHER" id="PTHR43877">
    <property type="entry name" value="AMINOALKYLPHOSPHONATE N-ACETYLTRANSFERASE-RELATED-RELATED"/>
    <property type="match status" value="1"/>
</dbReference>
<dbReference type="CDD" id="cd04301">
    <property type="entry name" value="NAT_SF"/>
    <property type="match status" value="1"/>
</dbReference>
<sequence>MVSSLKLRQMNEADRDAVGFVGFAAWRAGEAFDAAYLDSHVIERVRGEFESFAKSPTGDVVVAEIDGVVAGWGACDAKPHHISDLWVDPNWQGKGIGKALIVHFLDRMRAAGLPLATIDTHARNRAAIGLYQRCGFQIVWRGMELSDIMKVELEKVKLEQKLS</sequence>
<dbReference type="Gene3D" id="3.40.630.30">
    <property type="match status" value="1"/>
</dbReference>
<evidence type="ECO:0000313" key="4">
    <source>
        <dbReference type="EMBL" id="CDI08207.1"/>
    </source>
</evidence>
<keyword evidence="1" id="KW-0808">Transferase</keyword>
<dbReference type="InterPro" id="IPR000182">
    <property type="entry name" value="GNAT_dom"/>
</dbReference>
<feature type="domain" description="N-acetyltransferase" evidence="3">
    <location>
        <begin position="5"/>
        <end position="154"/>
    </location>
</feature>
<dbReference type="Proteomes" id="UP000016944">
    <property type="component" value="Chromosome I"/>
</dbReference>
<proteinExistence type="predicted"/>
<evidence type="ECO:0000256" key="1">
    <source>
        <dbReference type="ARBA" id="ARBA00022679"/>
    </source>
</evidence>
<evidence type="ECO:0000256" key="2">
    <source>
        <dbReference type="ARBA" id="ARBA00023315"/>
    </source>
</evidence>
<dbReference type="InterPro" id="IPR050832">
    <property type="entry name" value="Bact_Acetyltransf"/>
</dbReference>
<accession>U4PSW3</accession>
<dbReference type="PATRIC" id="fig|424182.3.peg.1292"/>
<keyword evidence="2" id="KW-0012">Acyltransferase</keyword>
<dbReference type="KEGG" id="rir:BN877_I1299"/>
<dbReference type="EMBL" id="HG518322">
    <property type="protein sequence ID" value="CDI08207.1"/>
    <property type="molecule type" value="Genomic_DNA"/>
</dbReference>
<dbReference type="HOGENOM" id="CLU_114829_1_0_5"/>
<dbReference type="InterPro" id="IPR016181">
    <property type="entry name" value="Acyl_CoA_acyltransferase"/>
</dbReference>